<dbReference type="Gene3D" id="3.40.50.1000">
    <property type="entry name" value="HAD superfamily/HAD-like"/>
    <property type="match status" value="2"/>
</dbReference>
<dbReference type="Proteomes" id="UP001198571">
    <property type="component" value="Unassembled WGS sequence"/>
</dbReference>
<protein>
    <submittedName>
        <fullName evidence="1">TIGR01459 family HAD-type hydrolase</fullName>
    </submittedName>
</protein>
<dbReference type="Pfam" id="PF13344">
    <property type="entry name" value="Hydrolase_6"/>
    <property type="match status" value="1"/>
</dbReference>
<dbReference type="PANTHER" id="PTHR19288">
    <property type="entry name" value="4-NITROPHENYLPHOSPHATASE-RELATED"/>
    <property type="match status" value="1"/>
</dbReference>
<name>A0ABS8CHX8_9RHOB</name>
<evidence type="ECO:0000313" key="1">
    <source>
        <dbReference type="EMBL" id="MCB5408970.1"/>
    </source>
</evidence>
<gene>
    <name evidence="1" type="ORF">H0485_02950</name>
</gene>
<dbReference type="NCBIfam" id="TIGR01459">
    <property type="entry name" value="HAD-SF-IIA-hyp4"/>
    <property type="match status" value="1"/>
</dbReference>
<dbReference type="PANTHER" id="PTHR19288:SF90">
    <property type="entry name" value="OS08G0542600 PROTEIN"/>
    <property type="match status" value="1"/>
</dbReference>
<dbReference type="RefSeq" id="WP_226933867.1">
    <property type="nucleotide sequence ID" value="NZ_JACDXX010000002.1"/>
</dbReference>
<organism evidence="1 2">
    <name type="scientific">Pseudogemmobacter faecipullorum</name>
    <dbReference type="NCBI Taxonomy" id="2755041"/>
    <lineage>
        <taxon>Bacteria</taxon>
        <taxon>Pseudomonadati</taxon>
        <taxon>Pseudomonadota</taxon>
        <taxon>Alphaproteobacteria</taxon>
        <taxon>Rhodobacterales</taxon>
        <taxon>Paracoccaceae</taxon>
        <taxon>Pseudogemmobacter</taxon>
    </lineage>
</organism>
<dbReference type="Pfam" id="PF13242">
    <property type="entry name" value="Hydrolase_like"/>
    <property type="match status" value="1"/>
</dbReference>
<proteinExistence type="predicted"/>
<dbReference type="GO" id="GO:0016787">
    <property type="term" value="F:hydrolase activity"/>
    <property type="evidence" value="ECO:0007669"/>
    <property type="project" value="UniProtKB-KW"/>
</dbReference>
<sequence>MTAIPNTRLISALDEIAGQYDAVFCDLWGCLHNGVFAFPAAVKALQSARRRGVTVVLLTNSPRPQASVIAQLDKLEVPRDAWDLVVTSGDAAQFGLLSGAVGRKVYHIGAEKDLAFFDTFADDLAALAASQPAISRVPLAEAEGIVCTGLRDDMSETPADYRAELLLGKTMGLKMLCANPDIMVDWGDKRIFCAGALAEAYEQDGAEALYFGKPHPPIYDLARRRLAAADGRENLSVLCIGDGINTDILGAAGEGLDALFITGGLHTEEFGTDPAQPEEARLQSWLGQMGRAPRWSIPFLA</sequence>
<keyword evidence="1" id="KW-0378">Hydrolase</keyword>
<dbReference type="InterPro" id="IPR006356">
    <property type="entry name" value="HAD-SF_hydro_IIA_hyp3"/>
</dbReference>
<accession>A0ABS8CHX8</accession>
<dbReference type="InterPro" id="IPR023214">
    <property type="entry name" value="HAD_sf"/>
</dbReference>
<dbReference type="InterPro" id="IPR036412">
    <property type="entry name" value="HAD-like_sf"/>
</dbReference>
<dbReference type="InterPro" id="IPR006357">
    <property type="entry name" value="HAD-SF_hydro_IIA"/>
</dbReference>
<comment type="caution">
    <text evidence="1">The sequence shown here is derived from an EMBL/GenBank/DDBJ whole genome shotgun (WGS) entry which is preliminary data.</text>
</comment>
<dbReference type="CDD" id="cd07525">
    <property type="entry name" value="HAD_like"/>
    <property type="match status" value="1"/>
</dbReference>
<reference evidence="1 2" key="1">
    <citation type="submission" date="2020-07" db="EMBL/GenBank/DDBJ databases">
        <title>Pseudogemmobacter sp. nov., isolated from poultry manure in Taiwan.</title>
        <authorList>
            <person name="Lin S.-Y."/>
            <person name="Tang Y.-S."/>
            <person name="Young C.-C."/>
        </authorList>
    </citation>
    <scope>NUCLEOTIDE SEQUENCE [LARGE SCALE GENOMIC DNA]</scope>
    <source>
        <strain evidence="1 2">CC-YST710</strain>
    </source>
</reference>
<dbReference type="NCBIfam" id="TIGR01460">
    <property type="entry name" value="HAD-SF-IIA"/>
    <property type="match status" value="1"/>
</dbReference>
<keyword evidence="2" id="KW-1185">Reference proteome</keyword>
<dbReference type="SUPFAM" id="SSF56784">
    <property type="entry name" value="HAD-like"/>
    <property type="match status" value="1"/>
</dbReference>
<dbReference type="EMBL" id="JACDXX010000002">
    <property type="protein sequence ID" value="MCB5408970.1"/>
    <property type="molecule type" value="Genomic_DNA"/>
</dbReference>
<evidence type="ECO:0000313" key="2">
    <source>
        <dbReference type="Proteomes" id="UP001198571"/>
    </source>
</evidence>